<keyword evidence="2" id="KW-1185">Reference proteome</keyword>
<name>A0A914VG50_9BILA</name>
<evidence type="ECO:0000313" key="3">
    <source>
        <dbReference type="WBParaSite" id="PSAMB.scaffold1921size26667.g15580.t1"/>
    </source>
</evidence>
<dbReference type="AlphaFoldDB" id="A0A914VG50"/>
<protein>
    <submittedName>
        <fullName evidence="3">Uncharacterized protein</fullName>
    </submittedName>
</protein>
<feature type="region of interest" description="Disordered" evidence="1">
    <location>
        <begin position="85"/>
        <end position="106"/>
    </location>
</feature>
<reference evidence="3" key="1">
    <citation type="submission" date="2022-11" db="UniProtKB">
        <authorList>
            <consortium name="WormBaseParasite"/>
        </authorList>
    </citation>
    <scope>IDENTIFICATION</scope>
</reference>
<evidence type="ECO:0000256" key="1">
    <source>
        <dbReference type="SAM" id="MobiDB-lite"/>
    </source>
</evidence>
<accession>A0A914VG50</accession>
<dbReference type="WBParaSite" id="PSAMB.scaffold1921size26667.g15580.t1">
    <property type="protein sequence ID" value="PSAMB.scaffold1921size26667.g15580.t1"/>
    <property type="gene ID" value="PSAMB.scaffold1921size26667.g15580"/>
</dbReference>
<organism evidence="2 3">
    <name type="scientific">Plectus sambesii</name>
    <dbReference type="NCBI Taxonomy" id="2011161"/>
    <lineage>
        <taxon>Eukaryota</taxon>
        <taxon>Metazoa</taxon>
        <taxon>Ecdysozoa</taxon>
        <taxon>Nematoda</taxon>
        <taxon>Chromadorea</taxon>
        <taxon>Plectida</taxon>
        <taxon>Plectina</taxon>
        <taxon>Plectoidea</taxon>
        <taxon>Plectidae</taxon>
        <taxon>Plectus</taxon>
    </lineage>
</organism>
<proteinExistence type="predicted"/>
<sequence>MKKTTVVMIRTSGDRTQSAAVRVASNRQTVSVTKPRYSRVAREWDAILCNPTRATTRHLSPIERRPSRIESAGAHVSLVRSLYRAGSGGGALSPRATAPEKTIPSA</sequence>
<evidence type="ECO:0000313" key="2">
    <source>
        <dbReference type="Proteomes" id="UP000887566"/>
    </source>
</evidence>
<dbReference type="Proteomes" id="UP000887566">
    <property type="component" value="Unplaced"/>
</dbReference>